<dbReference type="Proteomes" id="UP001215598">
    <property type="component" value="Unassembled WGS sequence"/>
</dbReference>
<reference evidence="2" key="1">
    <citation type="submission" date="2023-03" db="EMBL/GenBank/DDBJ databases">
        <title>Massive genome expansion in bonnet fungi (Mycena s.s.) driven by repeated elements and novel gene families across ecological guilds.</title>
        <authorList>
            <consortium name="Lawrence Berkeley National Laboratory"/>
            <person name="Harder C.B."/>
            <person name="Miyauchi S."/>
            <person name="Viragh M."/>
            <person name="Kuo A."/>
            <person name="Thoen E."/>
            <person name="Andreopoulos B."/>
            <person name="Lu D."/>
            <person name="Skrede I."/>
            <person name="Drula E."/>
            <person name="Henrissat B."/>
            <person name="Morin E."/>
            <person name="Kohler A."/>
            <person name="Barry K."/>
            <person name="LaButti K."/>
            <person name="Morin E."/>
            <person name="Salamov A."/>
            <person name="Lipzen A."/>
            <person name="Mereny Z."/>
            <person name="Hegedus B."/>
            <person name="Baldrian P."/>
            <person name="Stursova M."/>
            <person name="Weitz H."/>
            <person name="Taylor A."/>
            <person name="Grigoriev I.V."/>
            <person name="Nagy L.G."/>
            <person name="Martin F."/>
            <person name="Kauserud H."/>
        </authorList>
    </citation>
    <scope>NUCLEOTIDE SEQUENCE</scope>
    <source>
        <strain evidence="2">CBHHK182m</strain>
    </source>
</reference>
<organism evidence="2 3">
    <name type="scientific">Mycena metata</name>
    <dbReference type="NCBI Taxonomy" id="1033252"/>
    <lineage>
        <taxon>Eukaryota</taxon>
        <taxon>Fungi</taxon>
        <taxon>Dikarya</taxon>
        <taxon>Basidiomycota</taxon>
        <taxon>Agaricomycotina</taxon>
        <taxon>Agaricomycetes</taxon>
        <taxon>Agaricomycetidae</taxon>
        <taxon>Agaricales</taxon>
        <taxon>Marasmiineae</taxon>
        <taxon>Mycenaceae</taxon>
        <taxon>Mycena</taxon>
    </lineage>
</organism>
<proteinExistence type="predicted"/>
<protein>
    <recommendedName>
        <fullName evidence="4">Zn(2)-C6 fungal-type domain-containing protein</fullName>
    </recommendedName>
</protein>
<evidence type="ECO:0000313" key="2">
    <source>
        <dbReference type="EMBL" id="KAJ7752661.1"/>
    </source>
</evidence>
<gene>
    <name evidence="2" type="ORF">B0H16DRAFT_1459835</name>
</gene>
<evidence type="ECO:0000313" key="3">
    <source>
        <dbReference type="Proteomes" id="UP001215598"/>
    </source>
</evidence>
<dbReference type="EMBL" id="JARKIB010000058">
    <property type="protein sequence ID" value="KAJ7752661.1"/>
    <property type="molecule type" value="Genomic_DNA"/>
</dbReference>
<evidence type="ECO:0008006" key="4">
    <source>
        <dbReference type="Google" id="ProtNLM"/>
    </source>
</evidence>
<evidence type="ECO:0000256" key="1">
    <source>
        <dbReference type="SAM" id="MobiDB-lite"/>
    </source>
</evidence>
<accession>A0AAD7NAY8</accession>
<feature type="compositionally biased region" description="Pro residues" evidence="1">
    <location>
        <begin position="45"/>
        <end position="64"/>
    </location>
</feature>
<dbReference type="AlphaFoldDB" id="A0AAD7NAY8"/>
<comment type="caution">
    <text evidence="2">The sequence shown here is derived from an EMBL/GenBank/DDBJ whole genome shotgun (WGS) entry which is preliminary data.</text>
</comment>
<name>A0AAD7NAY8_9AGAR</name>
<feature type="region of interest" description="Disordered" evidence="1">
    <location>
        <begin position="30"/>
        <end position="74"/>
    </location>
</feature>
<keyword evidence="3" id="KW-1185">Reference proteome</keyword>
<sequence>MPQACISDPYENKPCERCARRNLRCEYVPVSDGGEESATPTSSISPPPVFDRSPRAPPAPPALPGPRSGSQSTTYAAGFQHHPLASRFEAAPLNTNPRFDAFYPPITTPPPRVAGTYYTPPAEYPTAQYQPAPPFAQYNTPIPAQQHTLPAYAYQLEPQYDPRLLSFRPPPPTRSQYEVWLPAWAMLLQGRLKMGPLSDFRLTE</sequence>